<evidence type="ECO:0000313" key="2">
    <source>
        <dbReference type="Proteomes" id="UP000245207"/>
    </source>
</evidence>
<accession>A0A2U1N6T9</accession>
<dbReference type="EMBL" id="PKPP01003489">
    <property type="protein sequence ID" value="PWA69199.1"/>
    <property type="molecule type" value="Genomic_DNA"/>
</dbReference>
<proteinExistence type="predicted"/>
<protein>
    <submittedName>
        <fullName evidence="1">Uncharacterized protein</fullName>
    </submittedName>
</protein>
<reference evidence="1 2" key="1">
    <citation type="journal article" date="2018" name="Mol. Plant">
        <title>The genome of Artemisia annua provides insight into the evolution of Asteraceae family and artemisinin biosynthesis.</title>
        <authorList>
            <person name="Shen Q."/>
            <person name="Zhang L."/>
            <person name="Liao Z."/>
            <person name="Wang S."/>
            <person name="Yan T."/>
            <person name="Shi P."/>
            <person name="Liu M."/>
            <person name="Fu X."/>
            <person name="Pan Q."/>
            <person name="Wang Y."/>
            <person name="Lv Z."/>
            <person name="Lu X."/>
            <person name="Zhang F."/>
            <person name="Jiang W."/>
            <person name="Ma Y."/>
            <person name="Chen M."/>
            <person name="Hao X."/>
            <person name="Li L."/>
            <person name="Tang Y."/>
            <person name="Lv G."/>
            <person name="Zhou Y."/>
            <person name="Sun X."/>
            <person name="Brodelius P.E."/>
            <person name="Rose J.K.C."/>
            <person name="Tang K."/>
        </authorList>
    </citation>
    <scope>NUCLEOTIDE SEQUENCE [LARGE SCALE GENOMIC DNA]</scope>
    <source>
        <strain evidence="2">cv. Huhao1</strain>
        <tissue evidence="1">Leaf</tissue>
    </source>
</reference>
<comment type="caution">
    <text evidence="1">The sequence shown here is derived from an EMBL/GenBank/DDBJ whole genome shotgun (WGS) entry which is preliminary data.</text>
</comment>
<sequence>MKDEEGSVKVVVRWLDGEQEEDDDGIYQAINGPSCTTSGVCQRQCMHLIKNKGPGTKVPIAVTSHSLENQQGVSETGFNLPKEVLGDHIQRKV</sequence>
<evidence type="ECO:0000313" key="1">
    <source>
        <dbReference type="EMBL" id="PWA69199.1"/>
    </source>
</evidence>
<name>A0A2U1N6T9_ARTAN</name>
<dbReference type="AlphaFoldDB" id="A0A2U1N6T9"/>
<keyword evidence="2" id="KW-1185">Reference proteome</keyword>
<dbReference type="Proteomes" id="UP000245207">
    <property type="component" value="Unassembled WGS sequence"/>
</dbReference>
<organism evidence="1 2">
    <name type="scientific">Artemisia annua</name>
    <name type="common">Sweet wormwood</name>
    <dbReference type="NCBI Taxonomy" id="35608"/>
    <lineage>
        <taxon>Eukaryota</taxon>
        <taxon>Viridiplantae</taxon>
        <taxon>Streptophyta</taxon>
        <taxon>Embryophyta</taxon>
        <taxon>Tracheophyta</taxon>
        <taxon>Spermatophyta</taxon>
        <taxon>Magnoliopsida</taxon>
        <taxon>eudicotyledons</taxon>
        <taxon>Gunneridae</taxon>
        <taxon>Pentapetalae</taxon>
        <taxon>asterids</taxon>
        <taxon>campanulids</taxon>
        <taxon>Asterales</taxon>
        <taxon>Asteraceae</taxon>
        <taxon>Asteroideae</taxon>
        <taxon>Anthemideae</taxon>
        <taxon>Artemisiinae</taxon>
        <taxon>Artemisia</taxon>
    </lineage>
</organism>
<gene>
    <name evidence="1" type="ORF">CTI12_AA301160</name>
</gene>